<dbReference type="Gene3D" id="3.40.50.300">
    <property type="entry name" value="P-loop containing nucleotide triphosphate hydrolases"/>
    <property type="match status" value="1"/>
</dbReference>
<dbReference type="InterPro" id="IPR018094">
    <property type="entry name" value="Thymidylate_kinase"/>
</dbReference>
<comment type="function">
    <text evidence="11 12">Phosphorylation of dTMP to form dTDP in both de novo and salvage pathways of dTTP synthesis.</text>
</comment>
<dbReference type="NCBIfam" id="TIGR00041">
    <property type="entry name" value="DTMP_kinase"/>
    <property type="match status" value="1"/>
</dbReference>
<dbReference type="AlphaFoldDB" id="A0A845V3J0"/>
<evidence type="ECO:0000256" key="6">
    <source>
        <dbReference type="ARBA" id="ARBA00022741"/>
    </source>
</evidence>
<dbReference type="GO" id="GO:0006235">
    <property type="term" value="P:dTTP biosynthetic process"/>
    <property type="evidence" value="ECO:0007669"/>
    <property type="project" value="UniProtKB-UniRule"/>
</dbReference>
<dbReference type="HAMAP" id="MF_00165">
    <property type="entry name" value="Thymidylate_kinase"/>
    <property type="match status" value="1"/>
</dbReference>
<evidence type="ECO:0000256" key="4">
    <source>
        <dbReference type="ARBA" id="ARBA00022679"/>
    </source>
</evidence>
<dbReference type="PANTHER" id="PTHR10344:SF4">
    <property type="entry name" value="UMP-CMP KINASE 2, MITOCHONDRIAL"/>
    <property type="match status" value="1"/>
</dbReference>
<evidence type="ECO:0000313" key="15">
    <source>
        <dbReference type="Proteomes" id="UP000484885"/>
    </source>
</evidence>
<dbReference type="EC" id="2.7.4.9" evidence="2 12"/>
<evidence type="ECO:0000256" key="1">
    <source>
        <dbReference type="ARBA" id="ARBA00009776"/>
    </source>
</evidence>
<evidence type="ECO:0000256" key="12">
    <source>
        <dbReference type="HAMAP-Rule" id="MF_00165"/>
    </source>
</evidence>
<evidence type="ECO:0000256" key="7">
    <source>
        <dbReference type="ARBA" id="ARBA00022777"/>
    </source>
</evidence>
<keyword evidence="15" id="KW-1185">Reference proteome</keyword>
<dbReference type="RefSeq" id="WP_164210194.1">
    <property type="nucleotide sequence ID" value="NZ_JAAGSC010000031.1"/>
</dbReference>
<evidence type="ECO:0000256" key="8">
    <source>
        <dbReference type="ARBA" id="ARBA00022840"/>
    </source>
</evidence>
<keyword evidence="4 12" id="KW-0808">Transferase</keyword>
<reference evidence="14 15" key="1">
    <citation type="submission" date="2020-02" db="EMBL/GenBank/DDBJ databases">
        <authorList>
            <person name="Zhang X.-Y."/>
        </authorList>
    </citation>
    <scope>NUCLEOTIDE SEQUENCE [LARGE SCALE GENOMIC DNA]</scope>
    <source>
        <strain evidence="14 15">C33</strain>
    </source>
</reference>
<evidence type="ECO:0000256" key="11">
    <source>
        <dbReference type="ARBA" id="ARBA00057735"/>
    </source>
</evidence>
<name>A0A845V3J0_9GAMM</name>
<dbReference type="PANTHER" id="PTHR10344">
    <property type="entry name" value="THYMIDYLATE KINASE"/>
    <property type="match status" value="1"/>
</dbReference>
<feature type="domain" description="Thymidylate kinase-like" evidence="13">
    <location>
        <begin position="9"/>
        <end position="199"/>
    </location>
</feature>
<evidence type="ECO:0000256" key="10">
    <source>
        <dbReference type="ARBA" id="ARBA00048743"/>
    </source>
</evidence>
<feature type="binding site" evidence="12">
    <location>
        <begin position="11"/>
        <end position="18"/>
    </location>
    <ligand>
        <name>ATP</name>
        <dbReference type="ChEBI" id="CHEBI:30616"/>
    </ligand>
</feature>
<dbReference type="SUPFAM" id="SSF52540">
    <property type="entry name" value="P-loop containing nucleoside triphosphate hydrolases"/>
    <property type="match status" value="1"/>
</dbReference>
<evidence type="ECO:0000259" key="13">
    <source>
        <dbReference type="Pfam" id="PF02223"/>
    </source>
</evidence>
<dbReference type="GO" id="GO:0005829">
    <property type="term" value="C:cytosol"/>
    <property type="evidence" value="ECO:0007669"/>
    <property type="project" value="TreeGrafter"/>
</dbReference>
<gene>
    <name evidence="12" type="primary">tmk</name>
    <name evidence="14" type="ORF">G3I74_03605</name>
</gene>
<comment type="catalytic activity">
    <reaction evidence="10 12">
        <text>dTMP + ATP = dTDP + ADP</text>
        <dbReference type="Rhea" id="RHEA:13517"/>
        <dbReference type="ChEBI" id="CHEBI:30616"/>
        <dbReference type="ChEBI" id="CHEBI:58369"/>
        <dbReference type="ChEBI" id="CHEBI:63528"/>
        <dbReference type="ChEBI" id="CHEBI:456216"/>
        <dbReference type="EC" id="2.7.4.9"/>
    </reaction>
</comment>
<comment type="similarity">
    <text evidence="1 12">Belongs to the thymidylate kinase family.</text>
</comment>
<evidence type="ECO:0000313" key="14">
    <source>
        <dbReference type="EMBL" id="NDY94811.1"/>
    </source>
</evidence>
<dbReference type="GO" id="GO:0006233">
    <property type="term" value="P:dTDP biosynthetic process"/>
    <property type="evidence" value="ECO:0007669"/>
    <property type="project" value="InterPro"/>
</dbReference>
<organism evidence="14 15">
    <name type="scientific">Wenzhouxiangella limi</name>
    <dbReference type="NCBI Taxonomy" id="2707351"/>
    <lineage>
        <taxon>Bacteria</taxon>
        <taxon>Pseudomonadati</taxon>
        <taxon>Pseudomonadota</taxon>
        <taxon>Gammaproteobacteria</taxon>
        <taxon>Chromatiales</taxon>
        <taxon>Wenzhouxiangellaceae</taxon>
        <taxon>Wenzhouxiangella</taxon>
    </lineage>
</organism>
<dbReference type="Proteomes" id="UP000484885">
    <property type="component" value="Unassembled WGS sequence"/>
</dbReference>
<comment type="caution">
    <text evidence="14">The sequence shown here is derived from an EMBL/GenBank/DDBJ whole genome shotgun (WGS) entry which is preliminary data.</text>
</comment>
<proteinExistence type="inferred from homology"/>
<dbReference type="FunFam" id="3.40.50.300:FF:000225">
    <property type="entry name" value="Thymidylate kinase"/>
    <property type="match status" value="1"/>
</dbReference>
<dbReference type="GO" id="GO:0006227">
    <property type="term" value="P:dUDP biosynthetic process"/>
    <property type="evidence" value="ECO:0007669"/>
    <property type="project" value="TreeGrafter"/>
</dbReference>
<keyword evidence="8 12" id="KW-0067">ATP-binding</keyword>
<dbReference type="Pfam" id="PF02223">
    <property type="entry name" value="Thymidylate_kin"/>
    <property type="match status" value="1"/>
</dbReference>
<keyword evidence="7 12" id="KW-0418">Kinase</keyword>
<dbReference type="EMBL" id="JAAGSC010000031">
    <property type="protein sequence ID" value="NDY94811.1"/>
    <property type="molecule type" value="Genomic_DNA"/>
</dbReference>
<dbReference type="InterPro" id="IPR039430">
    <property type="entry name" value="Thymidylate_kin-like_dom"/>
</dbReference>
<accession>A0A845V3J0</accession>
<evidence type="ECO:0000256" key="5">
    <source>
        <dbReference type="ARBA" id="ARBA00022727"/>
    </source>
</evidence>
<protein>
    <recommendedName>
        <fullName evidence="3 12">Thymidylate kinase</fullName>
        <ecNumber evidence="2 12">2.7.4.9</ecNumber>
    </recommendedName>
    <alternativeName>
        <fullName evidence="9 12">dTMP kinase</fullName>
    </alternativeName>
</protein>
<evidence type="ECO:0000256" key="3">
    <source>
        <dbReference type="ARBA" id="ARBA00017144"/>
    </source>
</evidence>
<keyword evidence="5 12" id="KW-0545">Nucleotide biosynthesis</keyword>
<dbReference type="GO" id="GO:0004798">
    <property type="term" value="F:dTMP kinase activity"/>
    <property type="evidence" value="ECO:0007669"/>
    <property type="project" value="UniProtKB-UniRule"/>
</dbReference>
<sequence length="208" mass="22893">MTPGRFITLEGGEGAGKTTAAEQVSAWLEQHGRQVVRTREPGGTAAAEEVRRILLDPATGELEPMTELLLMFAARAENLAQIIRPALNAGQDVLCDRFTDASRAYQGGGRRLGIQMVDRLAAIVHPDLEPDLTLLLDVPVTVGLERVRQRGGPADRFERSRADFLERMRAAYLARARMEPERIVLIDASQSLPAVRASIFRALEARLQ</sequence>
<keyword evidence="6 12" id="KW-0547">Nucleotide-binding</keyword>
<dbReference type="InterPro" id="IPR027417">
    <property type="entry name" value="P-loop_NTPase"/>
</dbReference>
<evidence type="ECO:0000256" key="9">
    <source>
        <dbReference type="ARBA" id="ARBA00029962"/>
    </source>
</evidence>
<dbReference type="GO" id="GO:0005524">
    <property type="term" value="F:ATP binding"/>
    <property type="evidence" value="ECO:0007669"/>
    <property type="project" value="UniProtKB-UniRule"/>
</dbReference>
<evidence type="ECO:0000256" key="2">
    <source>
        <dbReference type="ARBA" id="ARBA00012980"/>
    </source>
</evidence>
<dbReference type="CDD" id="cd01672">
    <property type="entry name" value="TMPK"/>
    <property type="match status" value="1"/>
</dbReference>